<organism evidence="2 3">
    <name type="scientific">Triparma laevis f. longispina</name>
    <dbReference type="NCBI Taxonomy" id="1714387"/>
    <lineage>
        <taxon>Eukaryota</taxon>
        <taxon>Sar</taxon>
        <taxon>Stramenopiles</taxon>
        <taxon>Ochrophyta</taxon>
        <taxon>Bolidophyceae</taxon>
        <taxon>Parmales</taxon>
        <taxon>Triparmaceae</taxon>
        <taxon>Triparma</taxon>
    </lineage>
</organism>
<protein>
    <submittedName>
        <fullName evidence="2">Uncharacterized protein</fullName>
    </submittedName>
</protein>
<proteinExistence type="predicted"/>
<evidence type="ECO:0000313" key="3">
    <source>
        <dbReference type="Proteomes" id="UP001165122"/>
    </source>
</evidence>
<reference evidence="3" key="1">
    <citation type="journal article" date="2023" name="Commun. Biol.">
        <title>Genome analysis of Parmales, the sister group of diatoms, reveals the evolutionary specialization of diatoms from phago-mixotrophs to photoautotrophs.</title>
        <authorList>
            <person name="Ban H."/>
            <person name="Sato S."/>
            <person name="Yoshikawa S."/>
            <person name="Yamada K."/>
            <person name="Nakamura Y."/>
            <person name="Ichinomiya M."/>
            <person name="Sato N."/>
            <person name="Blanc-Mathieu R."/>
            <person name="Endo H."/>
            <person name="Kuwata A."/>
            <person name="Ogata H."/>
        </authorList>
    </citation>
    <scope>NUCLEOTIDE SEQUENCE [LARGE SCALE GENOMIC DNA]</scope>
    <source>
        <strain evidence="3">NIES 3700</strain>
    </source>
</reference>
<feature type="compositionally biased region" description="Acidic residues" evidence="1">
    <location>
        <begin position="219"/>
        <end position="230"/>
    </location>
</feature>
<evidence type="ECO:0000313" key="2">
    <source>
        <dbReference type="EMBL" id="GMI13009.1"/>
    </source>
</evidence>
<accession>A0A9W7KVG1</accession>
<name>A0A9W7KVG1_9STRA</name>
<dbReference type="EMBL" id="BRXW01000184">
    <property type="protein sequence ID" value="GMI13009.1"/>
    <property type="molecule type" value="Genomic_DNA"/>
</dbReference>
<dbReference type="Proteomes" id="UP001165122">
    <property type="component" value="Unassembled WGS sequence"/>
</dbReference>
<sequence length="236" mass="26255">MLTELPHLTRFSYGANADPTPTGVSTLASTNNLPRVPSPSINLPSTLSPAAKLEMEHFVNDVTSLSHFTSVKRSSNKEGAFGDICEYVTRLCDFTAKGYQFAFTMQWAAWTQTDQGGFILLSRTVKKSTPTVLLQNGCGEMSSEGNEATGKQVQAILKRMNFTSTTIPEFLATLLCVAGPNFLKTSMRSNDHDVEMFLGDKMMFFKEVGELLKRRKGDEEEEKDDDEEEEKKEQKA</sequence>
<dbReference type="AlphaFoldDB" id="A0A9W7KVG1"/>
<comment type="caution">
    <text evidence="2">The sequence shown here is derived from an EMBL/GenBank/DDBJ whole genome shotgun (WGS) entry which is preliminary data.</text>
</comment>
<feature type="region of interest" description="Disordered" evidence="1">
    <location>
        <begin position="214"/>
        <end position="236"/>
    </location>
</feature>
<evidence type="ECO:0000256" key="1">
    <source>
        <dbReference type="SAM" id="MobiDB-lite"/>
    </source>
</evidence>
<gene>
    <name evidence="2" type="ORF">TrLO_g11091</name>
</gene>
<keyword evidence="3" id="KW-1185">Reference proteome</keyword>